<dbReference type="PROSITE" id="PS00636">
    <property type="entry name" value="DNAJ_1"/>
    <property type="match status" value="1"/>
</dbReference>
<name>X6M0V9_RETFI</name>
<dbReference type="EMBL" id="ASPP01026106">
    <property type="protein sequence ID" value="ETO07499.1"/>
    <property type="molecule type" value="Genomic_DNA"/>
</dbReference>
<keyword evidence="2" id="KW-0732">Signal</keyword>
<feature type="chain" id="PRO_5004974543" description="J domain-containing protein" evidence="2">
    <location>
        <begin position="21"/>
        <end position="558"/>
    </location>
</feature>
<protein>
    <recommendedName>
        <fullName evidence="5">J domain-containing protein</fullName>
    </recommendedName>
</protein>
<evidence type="ECO:0000313" key="3">
    <source>
        <dbReference type="EMBL" id="ETO07499.1"/>
    </source>
</evidence>
<dbReference type="PANTHER" id="PTHR22605">
    <property type="entry name" value="RZ-TYPE DOMAIN-CONTAINING PROTEIN"/>
    <property type="match status" value="1"/>
</dbReference>
<proteinExistence type="predicted"/>
<reference evidence="3 4" key="1">
    <citation type="journal article" date="2013" name="Curr. Biol.">
        <title>The Genome of the Foraminiferan Reticulomyxa filosa.</title>
        <authorList>
            <person name="Glockner G."/>
            <person name="Hulsmann N."/>
            <person name="Schleicher M."/>
            <person name="Noegel A.A."/>
            <person name="Eichinger L."/>
            <person name="Gallinger C."/>
            <person name="Pawlowski J."/>
            <person name="Sierra R."/>
            <person name="Euteneuer U."/>
            <person name="Pillet L."/>
            <person name="Moustafa A."/>
            <person name="Platzer M."/>
            <person name="Groth M."/>
            <person name="Szafranski K."/>
            <person name="Schliwa M."/>
        </authorList>
    </citation>
    <scope>NUCLEOTIDE SEQUENCE [LARGE SCALE GENOMIC DNA]</scope>
</reference>
<dbReference type="GO" id="GO:0016887">
    <property type="term" value="F:ATP hydrolysis activity"/>
    <property type="evidence" value="ECO:0007669"/>
    <property type="project" value="InterPro"/>
</dbReference>
<organism evidence="3 4">
    <name type="scientific">Reticulomyxa filosa</name>
    <dbReference type="NCBI Taxonomy" id="46433"/>
    <lineage>
        <taxon>Eukaryota</taxon>
        <taxon>Sar</taxon>
        <taxon>Rhizaria</taxon>
        <taxon>Retaria</taxon>
        <taxon>Foraminifera</taxon>
        <taxon>Monothalamids</taxon>
        <taxon>Reticulomyxidae</taxon>
        <taxon>Reticulomyxa</taxon>
    </lineage>
</organism>
<dbReference type="AlphaFoldDB" id="X6M0V9"/>
<dbReference type="Gene3D" id="1.10.287.110">
    <property type="entry name" value="DnaJ domain"/>
    <property type="match status" value="1"/>
</dbReference>
<evidence type="ECO:0000256" key="1">
    <source>
        <dbReference type="SAM" id="MobiDB-lite"/>
    </source>
</evidence>
<comment type="caution">
    <text evidence="3">The sequence shown here is derived from an EMBL/GenBank/DDBJ whole genome shotgun (WGS) entry which is preliminary data.</text>
</comment>
<dbReference type="Proteomes" id="UP000023152">
    <property type="component" value="Unassembled WGS sequence"/>
</dbReference>
<dbReference type="InterPro" id="IPR036869">
    <property type="entry name" value="J_dom_sf"/>
</dbReference>
<dbReference type="SUPFAM" id="SSF46565">
    <property type="entry name" value="Chaperone J-domain"/>
    <property type="match status" value="1"/>
</dbReference>
<sequence length="558" mass="65061">MWKGLVLSLLCFLLFHLASCEEDEKVKRNWCYEDNCYDVGFGPNSRSSYYQNEIQEFILRIVIFPFFLFSHDLNKLKTETFQQQQKNQKPSDRNPNQTQADREKYAKINRTYEILSDSRPRSEYDQYLRIRGSMDSPKDHLLFRPCITQSLNNIKKKVLYGLAGLSIVEAIILSLAQCYYNKLISKHISTLQMDIDFDRVINKKKSMSINLFEFKYVYIYDIGDSSRYSKKSSIFRKSICNGHEDTDNCGGTTWFFQDSRNDDGPKQFILLKQKTSDYTELDSKTSLSCRFNVQVAFQDKLKRTSVSDKKFDEKEKTASSNAPGEIVEKVNRSAVLWLDEFGLYEQSPHRSLKVLHKLLEEEEDRKIGFIGLSNWRLDAAKVNRMVLHQVTQPNDKELLKTAGAIIAKNSSNNNLNQELSIAVFKITQLYTMFDFDFYGYRDSYSLASSLKYSCSVYNELINDLLIEAVMQNFGGMTQQQTDAFLFHKLDRFRDLHSTVYLYQTIERLINVMINGKLCILLKLEQLYYSLSMFSIKDTKPLKALQSSQEQKHLIETII</sequence>
<evidence type="ECO:0000256" key="2">
    <source>
        <dbReference type="SAM" id="SignalP"/>
    </source>
</evidence>
<dbReference type="GO" id="GO:0004842">
    <property type="term" value="F:ubiquitin-protein transferase activity"/>
    <property type="evidence" value="ECO:0007669"/>
    <property type="project" value="InterPro"/>
</dbReference>
<dbReference type="PANTHER" id="PTHR22605:SF1">
    <property type="entry name" value="RZ-TYPE DOMAIN-CONTAINING PROTEIN"/>
    <property type="match status" value="1"/>
</dbReference>
<gene>
    <name evidence="3" type="ORF">RFI_29893</name>
</gene>
<evidence type="ECO:0008006" key="5">
    <source>
        <dbReference type="Google" id="ProtNLM"/>
    </source>
</evidence>
<dbReference type="InterPro" id="IPR031248">
    <property type="entry name" value="RNF213"/>
</dbReference>
<feature type="compositionally biased region" description="Polar residues" evidence="1">
    <location>
        <begin position="80"/>
        <end position="99"/>
    </location>
</feature>
<evidence type="ECO:0000313" key="4">
    <source>
        <dbReference type="Proteomes" id="UP000023152"/>
    </source>
</evidence>
<keyword evidence="4" id="KW-1185">Reference proteome</keyword>
<dbReference type="InterPro" id="IPR018253">
    <property type="entry name" value="DnaJ_domain_CS"/>
</dbReference>
<feature type="signal peptide" evidence="2">
    <location>
        <begin position="1"/>
        <end position="20"/>
    </location>
</feature>
<feature type="region of interest" description="Disordered" evidence="1">
    <location>
        <begin position="80"/>
        <end position="102"/>
    </location>
</feature>
<accession>X6M0V9</accession>